<dbReference type="Proteomes" id="UP000664991">
    <property type="component" value="Unassembled WGS sequence"/>
</dbReference>
<evidence type="ECO:0000256" key="24">
    <source>
        <dbReference type="PROSITE-ProRule" id="PRU10141"/>
    </source>
</evidence>
<dbReference type="SMART" id="SM00220">
    <property type="entry name" value="S_TKc"/>
    <property type="match status" value="1"/>
</dbReference>
<evidence type="ECO:0000256" key="20">
    <source>
        <dbReference type="ARBA" id="ARBA00048977"/>
    </source>
</evidence>
<keyword evidence="13" id="KW-0460">Magnesium</keyword>
<dbReference type="InterPro" id="IPR011009">
    <property type="entry name" value="Kinase-like_dom_sf"/>
</dbReference>
<gene>
    <name evidence="23" type="primary">QRSL1</name>
    <name evidence="27" type="ORF">JEQ12_000543</name>
</gene>
<comment type="catalytic activity">
    <reaction evidence="19">
        <text>L-threonyl-[protein] + ATP = O-phospho-L-threonyl-[protein] + ADP + H(+)</text>
        <dbReference type="Rhea" id="RHEA:46608"/>
        <dbReference type="Rhea" id="RHEA-COMP:11060"/>
        <dbReference type="Rhea" id="RHEA-COMP:11605"/>
        <dbReference type="ChEBI" id="CHEBI:15378"/>
        <dbReference type="ChEBI" id="CHEBI:30013"/>
        <dbReference type="ChEBI" id="CHEBI:30616"/>
        <dbReference type="ChEBI" id="CHEBI:61977"/>
        <dbReference type="ChEBI" id="CHEBI:456216"/>
        <dbReference type="EC" id="2.7.11.1"/>
    </reaction>
    <physiologicalReaction direction="left-to-right" evidence="19">
        <dbReference type="Rhea" id="RHEA:46609"/>
    </physiologicalReaction>
</comment>
<keyword evidence="5" id="KW-0597">Phosphoprotein</keyword>
<dbReference type="CDD" id="cd14019">
    <property type="entry name" value="STKc_Cdc7"/>
    <property type="match status" value="1"/>
</dbReference>
<evidence type="ECO:0000256" key="15">
    <source>
        <dbReference type="ARBA" id="ARBA00022917"/>
    </source>
</evidence>
<proteinExistence type="inferred from homology"/>
<dbReference type="InterPro" id="IPR017441">
    <property type="entry name" value="Protein_kinase_ATP_BS"/>
</dbReference>
<evidence type="ECO:0000256" key="9">
    <source>
        <dbReference type="ARBA" id="ARBA00022723"/>
    </source>
</evidence>
<dbReference type="Pfam" id="PF00069">
    <property type="entry name" value="Pkinase"/>
    <property type="match status" value="2"/>
</dbReference>
<evidence type="ECO:0000256" key="23">
    <source>
        <dbReference type="HAMAP-Rule" id="MF_03150"/>
    </source>
</evidence>
<dbReference type="GO" id="GO:0005524">
    <property type="term" value="F:ATP binding"/>
    <property type="evidence" value="ECO:0007669"/>
    <property type="project" value="UniProtKB-UniRule"/>
</dbReference>
<dbReference type="PROSITE" id="PS50011">
    <property type="entry name" value="PROTEIN_KINASE_DOM"/>
    <property type="match status" value="1"/>
</dbReference>
<dbReference type="FunFam" id="3.90.1300.10:FF:000002">
    <property type="entry name" value="Glutamyl-tRNA(Gln) amidotransferase subunit A, mitochondrial"/>
    <property type="match status" value="1"/>
</dbReference>
<dbReference type="PROSITE" id="PS00108">
    <property type="entry name" value="PROTEIN_KINASE_ST"/>
    <property type="match status" value="1"/>
</dbReference>
<name>A0A836AFY5_SHEEP</name>
<dbReference type="InterPro" id="IPR000719">
    <property type="entry name" value="Prot_kinase_dom"/>
</dbReference>
<feature type="domain" description="Protein kinase" evidence="26">
    <location>
        <begin position="532"/>
        <end position="1045"/>
    </location>
</feature>
<dbReference type="Gene3D" id="3.90.1300.10">
    <property type="entry name" value="Amidase signature (AS) domain"/>
    <property type="match status" value="1"/>
</dbReference>
<evidence type="ECO:0000259" key="26">
    <source>
        <dbReference type="PROSITE" id="PS50011"/>
    </source>
</evidence>
<comment type="function">
    <text evidence="23">Allows the formation of correctly charged Gln-tRNA(Gln) through the transamidation of misacylated Glu-tRNA(Gln) in the mitochondria. The reaction takes place in the presence of glutamine and ATP through an activated gamma-phospho-Glu-tRNA(Gln).</text>
</comment>
<sequence length="1050" mass="115304">MLGQTLREVSVALKQGQVTPTELCQRCLFLIKTTKFLNAYITVSEEVALKQAEESEKRHKEGHSLGDLDGIPMAVKDNFSTSGIETTCASNMLKGYVPPYNAIVVQKLLDQGALLMGKTNLDEFAMGSGSTDGIFGPVKNPWSYSKQYREKRKQNSHSENEDSNWLITGGSSGGSAVAVSAFMGFAALGSDTGGSTRNPAAHCGVVGLKPSYGLVSRHGLIPLVNSMDVPGILTRCVDDAATVLGILAGHDPEDSTTIQDPVKPFILPSLTDVSKLCIGIPKDYLTPELSSEVQSLWSKAANLFESEGAKVIEISLPHTSYSIVLCTWEEASNMARFDGLEYGHRCDNDVSTEAMYAATRREGFNDVVRGRILSGYFFFLKEHYENYYVKAQKVRRLIANDFVNVFNSGVDVLLTPTTLSEAVPYTEFIKEDNRTRSAQDIFTQAVNMAGLPTLLWSPYGYDPVAGILHPTCFVMEPALGIRMDEPMTFSPLGGQFQTDGSLKKQEQNFKPPGVKKDIEKLYEAVPQLGNLFKIKDKIGEGTFSSVYLATAQLQVGPEEKIALKHLIPTSHPIRIAAELQCLTVAGGQDNVMGVKYCFRKNDHVVIAMPYLEHESFLDILNSLSFQEVREYMFNLFKALKRIHQFGIVHRDVKPSNFLYNRRLKKYALVDFGLAQGTHDTKIELLKFVQSEAHQESCSQNKSYVITGNKISLSGPAAPKELDQQSTLKTSVKRPYTNAQIQTKHGKDGKEGSVGLSVQRSVFGERNFNIHSSISHESPAVKLMKQSKTVDLLSRKLGTKKKTISTKVMNSGVMRKTASSCPASLTCDCYATDKVCSICLSRRQQVAPRAGTPGFRAPEVLTKCPNQTTAIDMWSAGVIFLSLLSGRYPFYKASDDLTALAQIMTIRGSRETIQAAKTFGKSILCSKEVPAQDLRKLCEKLRGVNSHTPKLTSDIQECSSHDPAFSEKTENHKIVHCIQTPQAQPSGSSSYEGGSSGCGGNFEASATSLEGWDEVPDEAYDLLDKLLDLNPASRITAAEALLHPFFKDMSL</sequence>
<feature type="binding site" evidence="24">
    <location>
        <position position="564"/>
    </location>
    <ligand>
        <name>ATP</name>
        <dbReference type="ChEBI" id="CHEBI:30616"/>
    </ligand>
</feature>
<dbReference type="AlphaFoldDB" id="A0A836AFY5"/>
<evidence type="ECO:0000256" key="12">
    <source>
        <dbReference type="ARBA" id="ARBA00022840"/>
    </source>
</evidence>
<evidence type="ECO:0000256" key="14">
    <source>
        <dbReference type="ARBA" id="ARBA00022843"/>
    </source>
</evidence>
<dbReference type="GO" id="GO:0050567">
    <property type="term" value="F:glutaminyl-tRNA synthase (glutamine-hydrolyzing) activity"/>
    <property type="evidence" value="ECO:0007669"/>
    <property type="project" value="UniProtKB-UniRule"/>
</dbReference>
<comment type="catalytic activity">
    <reaction evidence="23">
        <text>L-glutamyl-tRNA(Gln) + L-glutamine + ATP + H2O = L-glutaminyl-tRNA(Gln) + L-glutamate + ADP + phosphate + H(+)</text>
        <dbReference type="Rhea" id="RHEA:17521"/>
        <dbReference type="Rhea" id="RHEA-COMP:9681"/>
        <dbReference type="Rhea" id="RHEA-COMP:9684"/>
        <dbReference type="ChEBI" id="CHEBI:15377"/>
        <dbReference type="ChEBI" id="CHEBI:15378"/>
        <dbReference type="ChEBI" id="CHEBI:29985"/>
        <dbReference type="ChEBI" id="CHEBI:30616"/>
        <dbReference type="ChEBI" id="CHEBI:43474"/>
        <dbReference type="ChEBI" id="CHEBI:58359"/>
        <dbReference type="ChEBI" id="CHEBI:78520"/>
        <dbReference type="ChEBI" id="CHEBI:78521"/>
        <dbReference type="ChEBI" id="CHEBI:456216"/>
        <dbReference type="EC" id="6.3.5.7"/>
    </reaction>
</comment>
<dbReference type="EMBL" id="JAEMGP010000001">
    <property type="protein sequence ID" value="KAG5214967.1"/>
    <property type="molecule type" value="Genomic_DNA"/>
</dbReference>
<dbReference type="Gene3D" id="1.10.510.10">
    <property type="entry name" value="Transferase(Phosphotransferase) domain 1"/>
    <property type="match status" value="2"/>
</dbReference>
<evidence type="ECO:0000256" key="13">
    <source>
        <dbReference type="ARBA" id="ARBA00022842"/>
    </source>
</evidence>
<dbReference type="GO" id="GO:0032543">
    <property type="term" value="P:mitochondrial translation"/>
    <property type="evidence" value="ECO:0007669"/>
    <property type="project" value="UniProtKB-UniRule"/>
</dbReference>
<comment type="subunit">
    <text evidence="23">Subunit of the heterotrimeric GatCAB amidotransferase (AdT) complex, composed of A (QRSL1), B (GATB) and C (GATC) subunits.</text>
</comment>
<dbReference type="GO" id="GO:0030956">
    <property type="term" value="C:glutamyl-tRNA(Gln) amidotransferase complex"/>
    <property type="evidence" value="ECO:0007669"/>
    <property type="project" value="UniProtKB-UniRule"/>
</dbReference>
<evidence type="ECO:0000256" key="17">
    <source>
        <dbReference type="ARBA" id="ARBA00023242"/>
    </source>
</evidence>
<dbReference type="InterPro" id="IPR008271">
    <property type="entry name" value="Ser/Thr_kinase_AS"/>
</dbReference>
<keyword evidence="12 23" id="KW-0067">ATP-binding</keyword>
<dbReference type="InterPro" id="IPR036928">
    <property type="entry name" value="AS_sf"/>
</dbReference>
<comment type="catalytic activity">
    <reaction evidence="20">
        <text>L-seryl-[protein] + ATP = O-phospho-L-seryl-[protein] + ADP + H(+)</text>
        <dbReference type="Rhea" id="RHEA:17989"/>
        <dbReference type="Rhea" id="RHEA-COMP:9863"/>
        <dbReference type="Rhea" id="RHEA-COMP:11604"/>
        <dbReference type="ChEBI" id="CHEBI:15378"/>
        <dbReference type="ChEBI" id="CHEBI:29999"/>
        <dbReference type="ChEBI" id="CHEBI:30616"/>
        <dbReference type="ChEBI" id="CHEBI:83421"/>
        <dbReference type="ChEBI" id="CHEBI:456216"/>
        <dbReference type="EC" id="2.7.11.1"/>
    </reaction>
    <physiologicalReaction direction="left-to-right" evidence="20">
        <dbReference type="Rhea" id="RHEA:17990"/>
    </physiologicalReaction>
</comment>
<comment type="subcellular location">
    <subcellularLocation>
        <location evidence="23">Mitochondrion</location>
    </subcellularLocation>
    <subcellularLocation>
        <location evidence="2">Nucleus</location>
    </subcellularLocation>
</comment>
<evidence type="ECO:0000313" key="27">
    <source>
        <dbReference type="EMBL" id="KAG5214967.1"/>
    </source>
</evidence>
<keyword evidence="11" id="KW-0418">Kinase</keyword>
<comment type="subunit">
    <text evidence="22">Forms a complex with either DBF4/DBF4A or DBF4B, leading to the activation of the kinase activity. Interacts with CLASPIN (via the acidic patch); the interaction is required for phosphorylation of MCM proteins and CLASPIN.</text>
</comment>
<dbReference type="GO" id="GO:0004674">
    <property type="term" value="F:protein serine/threonine kinase activity"/>
    <property type="evidence" value="ECO:0007669"/>
    <property type="project" value="UniProtKB-KW"/>
</dbReference>
<evidence type="ECO:0000256" key="25">
    <source>
        <dbReference type="SAM" id="MobiDB-lite"/>
    </source>
</evidence>
<feature type="region of interest" description="Disordered" evidence="25">
    <location>
        <begin position="147"/>
        <end position="167"/>
    </location>
</feature>
<dbReference type="InterPro" id="IPR000120">
    <property type="entry name" value="Amidase"/>
</dbReference>
<evidence type="ECO:0000256" key="11">
    <source>
        <dbReference type="ARBA" id="ARBA00022777"/>
    </source>
</evidence>
<evidence type="ECO:0000256" key="5">
    <source>
        <dbReference type="ARBA" id="ARBA00022553"/>
    </source>
</evidence>
<evidence type="ECO:0000256" key="22">
    <source>
        <dbReference type="ARBA" id="ARBA00065396"/>
    </source>
</evidence>
<organism evidence="27 28">
    <name type="scientific">Ovis aries</name>
    <name type="common">Sheep</name>
    <dbReference type="NCBI Taxonomy" id="9940"/>
    <lineage>
        <taxon>Eukaryota</taxon>
        <taxon>Metazoa</taxon>
        <taxon>Chordata</taxon>
        <taxon>Craniata</taxon>
        <taxon>Vertebrata</taxon>
        <taxon>Euteleostomi</taxon>
        <taxon>Mammalia</taxon>
        <taxon>Eutheria</taxon>
        <taxon>Laurasiatheria</taxon>
        <taxon>Artiodactyla</taxon>
        <taxon>Ruminantia</taxon>
        <taxon>Pecora</taxon>
        <taxon>Bovidae</taxon>
        <taxon>Caprinae</taxon>
        <taxon>Ovis</taxon>
    </lineage>
</organism>
<keyword evidence="4" id="KW-0723">Serine/threonine-protein kinase</keyword>
<evidence type="ECO:0000256" key="18">
    <source>
        <dbReference type="ARBA" id="ARBA00023306"/>
    </source>
</evidence>
<evidence type="ECO:0000256" key="8">
    <source>
        <dbReference type="ARBA" id="ARBA00022679"/>
    </source>
</evidence>
<comment type="function">
    <text evidence="21">Kinase involved in initiation of DNA replication. Phosphorylates critical substrates that regulate the G1/S phase transition and initiation of DNA replication, such as MCM proteins and CLASPIN.</text>
</comment>
<keyword evidence="15 23" id="KW-0648">Protein biosynthesis</keyword>
<dbReference type="FunFam" id="1.10.510.10:FF:000483">
    <property type="entry name" value="Cell division cycle 7-related protein kinase"/>
    <property type="match status" value="1"/>
</dbReference>
<keyword evidence="17" id="KW-0539">Nucleus</keyword>
<comment type="cofactor">
    <cofactor evidence="1">
        <name>Mg(2+)</name>
        <dbReference type="ChEBI" id="CHEBI:18420"/>
    </cofactor>
</comment>
<evidence type="ECO:0000256" key="21">
    <source>
        <dbReference type="ARBA" id="ARBA00057827"/>
    </source>
</evidence>
<dbReference type="HAMAP" id="MF_00120">
    <property type="entry name" value="GatA"/>
    <property type="match status" value="1"/>
</dbReference>
<keyword evidence="9" id="KW-0479">Metal-binding</keyword>
<keyword evidence="8" id="KW-0808">Transferase</keyword>
<dbReference type="PANTHER" id="PTHR11895">
    <property type="entry name" value="TRANSAMIDASE"/>
    <property type="match status" value="1"/>
</dbReference>
<comment type="similarity">
    <text evidence="23">Belongs to the amidase family. GatA subfamily.</text>
</comment>
<dbReference type="GO" id="GO:0051301">
    <property type="term" value="P:cell division"/>
    <property type="evidence" value="ECO:0007669"/>
    <property type="project" value="UniProtKB-KW"/>
</dbReference>
<keyword evidence="6 23" id="KW-0436">Ligase</keyword>
<keyword evidence="10 23" id="KW-0547">Nucleotide-binding</keyword>
<dbReference type="Gene3D" id="3.30.200.20">
    <property type="entry name" value="Phosphorylase Kinase, domain 1"/>
    <property type="match status" value="1"/>
</dbReference>
<dbReference type="GO" id="GO:0005634">
    <property type="term" value="C:nucleus"/>
    <property type="evidence" value="ECO:0007669"/>
    <property type="project" value="UniProtKB-SubCell"/>
</dbReference>
<evidence type="ECO:0000256" key="7">
    <source>
        <dbReference type="ARBA" id="ARBA00022618"/>
    </source>
</evidence>
<dbReference type="SUPFAM" id="SSF56112">
    <property type="entry name" value="Protein kinase-like (PK-like)"/>
    <property type="match status" value="1"/>
</dbReference>
<keyword evidence="14" id="KW-0832">Ubl conjugation</keyword>
<evidence type="ECO:0000256" key="1">
    <source>
        <dbReference type="ARBA" id="ARBA00001946"/>
    </source>
</evidence>
<evidence type="ECO:0000256" key="19">
    <source>
        <dbReference type="ARBA" id="ARBA00048659"/>
    </source>
</evidence>
<evidence type="ECO:0000256" key="6">
    <source>
        <dbReference type="ARBA" id="ARBA00022598"/>
    </source>
</evidence>
<evidence type="ECO:0000313" key="28">
    <source>
        <dbReference type="Proteomes" id="UP000664991"/>
    </source>
</evidence>
<keyword evidence="3" id="KW-1017">Isopeptide bond</keyword>
<feature type="active site" description="Charge relay system" evidence="23">
    <location>
        <position position="76"/>
    </location>
</feature>
<dbReference type="EC" id="6.3.5.7" evidence="23"/>
<protein>
    <recommendedName>
        <fullName evidence="23">Glutamyl-tRNA(Gln) amidotransferase subunit A, mitochondrial</fullName>
        <shortName evidence="23">Glu-AdT subunit A</shortName>
        <ecNumber evidence="23">6.3.5.7</ecNumber>
    </recommendedName>
    <alternativeName>
        <fullName evidence="23">Glutaminyl-tRNA synthase-like protein 1</fullName>
    </alternativeName>
</protein>
<dbReference type="FunFam" id="3.30.200.20:FF:000287">
    <property type="entry name" value="Cell division cycle 7-related protein kinase"/>
    <property type="match status" value="1"/>
</dbReference>
<dbReference type="PROSITE" id="PS00107">
    <property type="entry name" value="PROTEIN_KINASE_ATP"/>
    <property type="match status" value="1"/>
</dbReference>
<dbReference type="InterPro" id="IPR023631">
    <property type="entry name" value="Amidase_dom"/>
</dbReference>
<evidence type="ECO:0000256" key="4">
    <source>
        <dbReference type="ARBA" id="ARBA00022527"/>
    </source>
</evidence>
<dbReference type="PANTHER" id="PTHR11895:SF7">
    <property type="entry name" value="GLUTAMYL-TRNA(GLN) AMIDOTRANSFERASE SUBUNIT A, MITOCHONDRIAL"/>
    <property type="match status" value="1"/>
</dbReference>
<feature type="active site" description="Acyl-ester intermediate" evidence="23">
    <location>
        <position position="195"/>
    </location>
</feature>
<dbReference type="InterPro" id="IPR004412">
    <property type="entry name" value="GatA"/>
</dbReference>
<dbReference type="Pfam" id="PF01425">
    <property type="entry name" value="Amidase"/>
    <property type="match status" value="1"/>
</dbReference>
<keyword evidence="18" id="KW-0131">Cell cycle</keyword>
<accession>A0A836AFY5</accession>
<dbReference type="GO" id="GO:0070681">
    <property type="term" value="P:glutaminyl-tRNAGln biosynthesis via transamidation"/>
    <property type="evidence" value="ECO:0007669"/>
    <property type="project" value="UniProtKB-UniRule"/>
</dbReference>
<feature type="active site" description="Charge relay system" evidence="23">
    <location>
        <position position="171"/>
    </location>
</feature>
<keyword evidence="7" id="KW-0132">Cell division</keyword>
<evidence type="ECO:0000256" key="3">
    <source>
        <dbReference type="ARBA" id="ARBA00022499"/>
    </source>
</evidence>
<reference evidence="27 28" key="1">
    <citation type="submission" date="2020-12" db="EMBL/GenBank/DDBJ databases">
        <title>De novo assembly of Tibetan sheep genome.</title>
        <authorList>
            <person name="Li X."/>
        </authorList>
    </citation>
    <scope>NUCLEOTIDE SEQUENCE [LARGE SCALE GENOMIC DNA]</scope>
    <source>
        <tissue evidence="27">Heart</tissue>
    </source>
</reference>
<dbReference type="GO" id="GO:0005739">
    <property type="term" value="C:mitochondrion"/>
    <property type="evidence" value="ECO:0007669"/>
    <property type="project" value="UniProtKB-SubCell"/>
</dbReference>
<dbReference type="GO" id="GO:0046872">
    <property type="term" value="F:metal ion binding"/>
    <property type="evidence" value="ECO:0007669"/>
    <property type="project" value="UniProtKB-KW"/>
</dbReference>
<evidence type="ECO:0000256" key="16">
    <source>
        <dbReference type="ARBA" id="ARBA00023128"/>
    </source>
</evidence>
<dbReference type="SUPFAM" id="SSF75304">
    <property type="entry name" value="Amidase signature (AS) enzymes"/>
    <property type="match status" value="1"/>
</dbReference>
<evidence type="ECO:0000256" key="10">
    <source>
        <dbReference type="ARBA" id="ARBA00022741"/>
    </source>
</evidence>
<comment type="caution">
    <text evidence="27">The sequence shown here is derived from an EMBL/GenBank/DDBJ whole genome shotgun (WGS) entry which is preliminary data.</text>
</comment>
<keyword evidence="16 23" id="KW-0496">Mitochondrion</keyword>
<evidence type="ECO:0000256" key="2">
    <source>
        <dbReference type="ARBA" id="ARBA00004123"/>
    </source>
</evidence>